<keyword evidence="2" id="KW-0812">Transmembrane</keyword>
<dbReference type="RefSeq" id="XP_007704420.1">
    <property type="nucleotide sequence ID" value="XM_007706230.1"/>
</dbReference>
<name>M2QYY8_COCSN</name>
<protein>
    <recommendedName>
        <fullName evidence="5">Mid2 domain-containing protein</fullName>
    </recommendedName>
</protein>
<feature type="compositionally biased region" description="Low complexity" evidence="1">
    <location>
        <begin position="151"/>
        <end position="169"/>
    </location>
</feature>
<keyword evidence="2" id="KW-1133">Transmembrane helix</keyword>
<evidence type="ECO:0008006" key="5">
    <source>
        <dbReference type="Google" id="ProtNLM"/>
    </source>
</evidence>
<feature type="region of interest" description="Disordered" evidence="1">
    <location>
        <begin position="135"/>
        <end position="169"/>
    </location>
</feature>
<dbReference type="Proteomes" id="UP000016934">
    <property type="component" value="Unassembled WGS sequence"/>
</dbReference>
<organism evidence="3 4">
    <name type="scientific">Cochliobolus sativus (strain ND90Pr / ATCC 201652)</name>
    <name type="common">Common root rot and spot blotch fungus</name>
    <name type="synonym">Bipolaris sorokiniana</name>
    <dbReference type="NCBI Taxonomy" id="665912"/>
    <lineage>
        <taxon>Eukaryota</taxon>
        <taxon>Fungi</taxon>
        <taxon>Dikarya</taxon>
        <taxon>Ascomycota</taxon>
        <taxon>Pezizomycotina</taxon>
        <taxon>Dothideomycetes</taxon>
        <taxon>Pleosporomycetidae</taxon>
        <taxon>Pleosporales</taxon>
        <taxon>Pleosporineae</taxon>
        <taxon>Pleosporaceae</taxon>
        <taxon>Bipolaris</taxon>
    </lineage>
</organism>
<proteinExistence type="predicted"/>
<feature type="transmembrane region" description="Helical" evidence="2">
    <location>
        <begin position="174"/>
        <end position="195"/>
    </location>
</feature>
<evidence type="ECO:0000256" key="1">
    <source>
        <dbReference type="SAM" id="MobiDB-lite"/>
    </source>
</evidence>
<dbReference type="HOGENOM" id="CLU_1042031_0_0_1"/>
<sequence length="265" mass="28111">MSYYGFCAISIAVLANTHLRSVRADCYSRDGVLARDSAVYAGPELLSCGKGTNNCCLSGEKYTRAHGLAITSCGKNIYCHSPLDTCCTTGPTYFIDPMTGELKNTSEADSDASPTFWSIDSAILLATSSAMDLQPTNSIPTTSSPAISAGTSTTLPSSELTPPPSTSLSPGASAGIGVGCGVAVIASGILAWLLIRRRKSKAQEMLDYSTNVLPEHQTSLVADDKFPQMSYVQPHGEHYARHELDEGRPRAELHTTVMSNAARSH</sequence>
<accession>M2QYY8</accession>
<dbReference type="OrthoDB" id="3798874at2759"/>
<dbReference type="KEGG" id="bsc:COCSADRAFT_250281"/>
<dbReference type="EMBL" id="KB445651">
    <property type="protein sequence ID" value="EMD60239.1"/>
    <property type="molecule type" value="Genomic_DNA"/>
</dbReference>
<reference evidence="4" key="2">
    <citation type="journal article" date="2013" name="PLoS Genet.">
        <title>Comparative genome structure, secondary metabolite, and effector coding capacity across Cochliobolus pathogens.</title>
        <authorList>
            <person name="Condon B.J."/>
            <person name="Leng Y."/>
            <person name="Wu D."/>
            <person name="Bushley K.E."/>
            <person name="Ohm R.A."/>
            <person name="Otillar R."/>
            <person name="Martin J."/>
            <person name="Schackwitz W."/>
            <person name="Grimwood J."/>
            <person name="MohdZainudin N."/>
            <person name="Xue C."/>
            <person name="Wang R."/>
            <person name="Manning V.A."/>
            <person name="Dhillon B."/>
            <person name="Tu Z.J."/>
            <person name="Steffenson B.J."/>
            <person name="Salamov A."/>
            <person name="Sun H."/>
            <person name="Lowry S."/>
            <person name="LaButti K."/>
            <person name="Han J."/>
            <person name="Copeland A."/>
            <person name="Lindquist E."/>
            <person name="Barry K."/>
            <person name="Schmutz J."/>
            <person name="Baker S.E."/>
            <person name="Ciuffetti L.M."/>
            <person name="Grigoriev I.V."/>
            <person name="Zhong S."/>
            <person name="Turgeon B.G."/>
        </authorList>
    </citation>
    <scope>NUCLEOTIDE SEQUENCE [LARGE SCALE GENOMIC DNA]</scope>
    <source>
        <strain evidence="4">ND90Pr / ATCC 201652</strain>
    </source>
</reference>
<evidence type="ECO:0000313" key="4">
    <source>
        <dbReference type="Proteomes" id="UP000016934"/>
    </source>
</evidence>
<dbReference type="GeneID" id="19135201"/>
<dbReference type="AlphaFoldDB" id="M2QYY8"/>
<keyword evidence="4" id="KW-1185">Reference proteome</keyword>
<reference evidence="3 4" key="1">
    <citation type="journal article" date="2012" name="PLoS Pathog.">
        <title>Diverse lifestyles and strategies of plant pathogenesis encoded in the genomes of eighteen Dothideomycetes fungi.</title>
        <authorList>
            <person name="Ohm R.A."/>
            <person name="Feau N."/>
            <person name="Henrissat B."/>
            <person name="Schoch C.L."/>
            <person name="Horwitz B.A."/>
            <person name="Barry K.W."/>
            <person name="Condon B.J."/>
            <person name="Copeland A.C."/>
            <person name="Dhillon B."/>
            <person name="Glaser F."/>
            <person name="Hesse C.N."/>
            <person name="Kosti I."/>
            <person name="LaButti K."/>
            <person name="Lindquist E.A."/>
            <person name="Lucas S."/>
            <person name="Salamov A.A."/>
            <person name="Bradshaw R.E."/>
            <person name="Ciuffetti L."/>
            <person name="Hamelin R.C."/>
            <person name="Kema G.H.J."/>
            <person name="Lawrence C."/>
            <person name="Scott J.A."/>
            <person name="Spatafora J.W."/>
            <person name="Turgeon B.G."/>
            <person name="de Wit P.J.G.M."/>
            <person name="Zhong S."/>
            <person name="Goodwin S.B."/>
            <person name="Grigoriev I.V."/>
        </authorList>
    </citation>
    <scope>NUCLEOTIDE SEQUENCE [LARGE SCALE GENOMIC DNA]</scope>
    <source>
        <strain evidence="4">ND90Pr / ATCC 201652</strain>
    </source>
</reference>
<feature type="compositionally biased region" description="Polar residues" evidence="1">
    <location>
        <begin position="135"/>
        <end position="150"/>
    </location>
</feature>
<keyword evidence="2" id="KW-0472">Membrane</keyword>
<evidence type="ECO:0000256" key="2">
    <source>
        <dbReference type="SAM" id="Phobius"/>
    </source>
</evidence>
<gene>
    <name evidence="3" type="ORF">COCSADRAFT_250281</name>
</gene>
<evidence type="ECO:0000313" key="3">
    <source>
        <dbReference type="EMBL" id="EMD60239.1"/>
    </source>
</evidence>